<evidence type="ECO:0000256" key="1">
    <source>
        <dbReference type="SAM" id="MobiDB-lite"/>
    </source>
</evidence>
<dbReference type="EMBL" id="JBHRTL010000006">
    <property type="protein sequence ID" value="MFC3154959.1"/>
    <property type="molecule type" value="Genomic_DNA"/>
</dbReference>
<evidence type="ECO:0000313" key="2">
    <source>
        <dbReference type="EMBL" id="MFC3154959.1"/>
    </source>
</evidence>
<dbReference type="RefSeq" id="WP_382415452.1">
    <property type="nucleotide sequence ID" value="NZ_AP031500.1"/>
</dbReference>
<evidence type="ECO:0008006" key="4">
    <source>
        <dbReference type="Google" id="ProtNLM"/>
    </source>
</evidence>
<feature type="region of interest" description="Disordered" evidence="1">
    <location>
        <begin position="41"/>
        <end position="77"/>
    </location>
</feature>
<comment type="caution">
    <text evidence="2">The sequence shown here is derived from an EMBL/GenBank/DDBJ whole genome shotgun (WGS) entry which is preliminary data.</text>
</comment>
<name>A0ABV7HQG4_9GAMM</name>
<sequence>MAIKKVSAMQFGATKVYTQVSGVGRWVVVALVLTLAACGGSGGGNDGSVSSGSRSSVAEPPSSASSSSASSVSSDSSSSSVLSSSSSSFSSLPDSVQITGTVSYDYVPVSKTAGLDYAATVAKAVRLARVNLVNQVGSVIATSQTDESGKYTLQAPTNTEVKVQVEALSFADAAAQWEVRVEDNTAGDALYVLEGQLRTSGAVNSQRDLHAASGWTGSGYTEPRAAAPFAIMDTAYQSIQKLVDVDANLALPPSVFRWSVNNSGASGDLPAGDIGTSFYNGEAVYILGQEDSDTDEYDAHVVAHEWGHFLEFQVGRRADSIGGSHQGADKLDMRVAYSEGFANAIAGYVLADPEYRDTSGVVQRFGSGFDINRKNVSNPGWYSESSIQSIFYHLAESGAFAQIYGVLSDSLYVANSAFMTIFSFADIMQTRYPSVFLRLDDLMDEQRIDSRDQYGAGETNNGDTEDVLPLYIDVVADGSIVTACSTQENGTDNKLGVHAFLKTTAFTSGRYQLNVKNNGDRAEATDPDVMVQRGGQLWRGTSAMVDQEVVDLSLQSGSTYVISVYDYNTHSGVQQADYQPACFDVSLTPQ</sequence>
<reference evidence="3" key="1">
    <citation type="journal article" date="2019" name="Int. J. Syst. Evol. Microbiol.">
        <title>The Global Catalogue of Microorganisms (GCM) 10K type strain sequencing project: providing services to taxonomists for standard genome sequencing and annotation.</title>
        <authorList>
            <consortium name="The Broad Institute Genomics Platform"/>
            <consortium name="The Broad Institute Genome Sequencing Center for Infectious Disease"/>
            <person name="Wu L."/>
            <person name="Ma J."/>
        </authorList>
    </citation>
    <scope>NUCLEOTIDE SEQUENCE [LARGE SCALE GENOMIC DNA]</scope>
    <source>
        <strain evidence="3">KCTC 52141</strain>
    </source>
</reference>
<protein>
    <recommendedName>
        <fullName evidence="4">Lipoprotein</fullName>
    </recommendedName>
</protein>
<gene>
    <name evidence="2" type="ORF">ACFOEB_07070</name>
</gene>
<accession>A0ABV7HQG4</accession>
<dbReference type="Proteomes" id="UP001595548">
    <property type="component" value="Unassembled WGS sequence"/>
</dbReference>
<organism evidence="2 3">
    <name type="scientific">Gilvimarinus japonicus</name>
    <dbReference type="NCBI Taxonomy" id="1796469"/>
    <lineage>
        <taxon>Bacteria</taxon>
        <taxon>Pseudomonadati</taxon>
        <taxon>Pseudomonadota</taxon>
        <taxon>Gammaproteobacteria</taxon>
        <taxon>Cellvibrionales</taxon>
        <taxon>Cellvibrionaceae</taxon>
        <taxon>Gilvimarinus</taxon>
    </lineage>
</organism>
<proteinExistence type="predicted"/>
<feature type="compositionally biased region" description="Low complexity" evidence="1">
    <location>
        <begin position="47"/>
        <end position="77"/>
    </location>
</feature>
<evidence type="ECO:0000313" key="3">
    <source>
        <dbReference type="Proteomes" id="UP001595548"/>
    </source>
</evidence>
<keyword evidence="3" id="KW-1185">Reference proteome</keyword>